<accession>A0A075LV59</accession>
<organism evidence="2 3">
    <name type="scientific">Palaeococcus pacificus DY20341</name>
    <dbReference type="NCBI Taxonomy" id="1343739"/>
    <lineage>
        <taxon>Archaea</taxon>
        <taxon>Methanobacteriati</taxon>
        <taxon>Methanobacteriota</taxon>
        <taxon>Thermococci</taxon>
        <taxon>Thermococcales</taxon>
        <taxon>Thermococcaceae</taxon>
        <taxon>Palaeococcus</taxon>
    </lineage>
</organism>
<protein>
    <submittedName>
        <fullName evidence="2">Uncharacterized protein</fullName>
    </submittedName>
</protein>
<proteinExistence type="predicted"/>
<gene>
    <name evidence="2" type="ORF">PAP_07435</name>
</gene>
<evidence type="ECO:0000256" key="1">
    <source>
        <dbReference type="SAM" id="Phobius"/>
    </source>
</evidence>
<reference evidence="2 3" key="2">
    <citation type="journal article" date="2015" name="Genome Announc.">
        <title>Complete Genome Sequence of Hyperthermophilic Piezophilic Archaeon Palaeococcus pacificus DY20341T, Isolated from Deep-Sea Hydrothermal Sediments.</title>
        <authorList>
            <person name="Zeng X."/>
            <person name="Jebbar M."/>
            <person name="Shao Z."/>
        </authorList>
    </citation>
    <scope>NUCLEOTIDE SEQUENCE [LARGE SCALE GENOMIC DNA]</scope>
    <source>
        <strain evidence="2 3">DY20341</strain>
    </source>
</reference>
<reference evidence="3" key="1">
    <citation type="submission" date="2013-06" db="EMBL/GenBank/DDBJ databases">
        <title>Complete Genome Sequence of Hyperthermophilic Palaeococcus pacificus DY20341T, Isolated from a Deep-Sea Hydrothermal Sediments.</title>
        <authorList>
            <person name="Zeng X."/>
            <person name="Shao Z."/>
        </authorList>
    </citation>
    <scope>NUCLEOTIDE SEQUENCE [LARGE SCALE GENOMIC DNA]</scope>
    <source>
        <strain evidence="3">DY20341</strain>
    </source>
</reference>
<feature type="transmembrane region" description="Helical" evidence="1">
    <location>
        <begin position="117"/>
        <end position="136"/>
    </location>
</feature>
<dbReference type="GeneID" id="24842592"/>
<feature type="transmembrane region" description="Helical" evidence="1">
    <location>
        <begin position="47"/>
        <end position="69"/>
    </location>
</feature>
<feature type="transmembrane region" description="Helical" evidence="1">
    <location>
        <begin position="90"/>
        <end position="111"/>
    </location>
</feature>
<evidence type="ECO:0000313" key="3">
    <source>
        <dbReference type="Proteomes" id="UP000027981"/>
    </source>
</evidence>
<name>A0A075LV59_9EURY</name>
<dbReference type="STRING" id="1343739.PAP_07435"/>
<dbReference type="KEGG" id="ppac:PAP_07435"/>
<dbReference type="RefSeq" id="WP_048165386.1">
    <property type="nucleotide sequence ID" value="NZ_CP006019.1"/>
</dbReference>
<sequence>MSTLLDIPPIVLSFISSILFFALAITSQRTQRFKELVALVSYILSVGVWWIHGYPHIFVVMLVPLLTYIEEKQKSHEFQKYYLKKSTAPWVILAVIGMFSAPLLCLAGIALEKNYGVCFMSAGILIFASEIIFRFVKNRKAKVPNNDKQYLTETKSDN</sequence>
<keyword evidence="1" id="KW-0812">Transmembrane</keyword>
<dbReference type="HOGENOM" id="CLU_1665559_0_0_2"/>
<dbReference type="AlphaFoldDB" id="A0A075LV59"/>
<keyword evidence="1" id="KW-0472">Membrane</keyword>
<keyword evidence="1" id="KW-1133">Transmembrane helix</keyword>
<keyword evidence="3" id="KW-1185">Reference proteome</keyword>
<dbReference type="EMBL" id="CP006019">
    <property type="protein sequence ID" value="AIF69877.1"/>
    <property type="molecule type" value="Genomic_DNA"/>
</dbReference>
<dbReference type="Proteomes" id="UP000027981">
    <property type="component" value="Chromosome"/>
</dbReference>
<evidence type="ECO:0000313" key="2">
    <source>
        <dbReference type="EMBL" id="AIF69877.1"/>
    </source>
</evidence>
<feature type="transmembrane region" description="Helical" evidence="1">
    <location>
        <begin position="7"/>
        <end position="27"/>
    </location>
</feature>